<name>A0A0D3EZP8_9ORYZ</name>
<organism evidence="2">
    <name type="scientific">Oryza barthii</name>
    <dbReference type="NCBI Taxonomy" id="65489"/>
    <lineage>
        <taxon>Eukaryota</taxon>
        <taxon>Viridiplantae</taxon>
        <taxon>Streptophyta</taxon>
        <taxon>Embryophyta</taxon>
        <taxon>Tracheophyta</taxon>
        <taxon>Spermatophyta</taxon>
        <taxon>Magnoliopsida</taxon>
        <taxon>Liliopsida</taxon>
        <taxon>Poales</taxon>
        <taxon>Poaceae</taxon>
        <taxon>BOP clade</taxon>
        <taxon>Oryzoideae</taxon>
        <taxon>Oryzeae</taxon>
        <taxon>Oryzinae</taxon>
        <taxon>Oryza</taxon>
    </lineage>
</organism>
<dbReference type="Gramene" id="OBART02G00860.1">
    <property type="protein sequence ID" value="OBART02G00860.1"/>
    <property type="gene ID" value="OBART02G00860"/>
</dbReference>
<feature type="compositionally biased region" description="Low complexity" evidence="1">
    <location>
        <begin position="109"/>
        <end position="120"/>
    </location>
</feature>
<sequence>MEAATAAPPYPSKSELAAAEVALCAWGRSGGRIRHRLASCPQLPITAAPAVTRARSTPDSCAWGTERRPHAPPPRLPPVVARRRSARSRAVPDPPTSCPLSRQISDGGRAAAPPARSRPSSPRPQPCCAGSANVAPAAARL</sequence>
<feature type="region of interest" description="Disordered" evidence="1">
    <location>
        <begin position="51"/>
        <end position="141"/>
    </location>
</feature>
<reference evidence="2" key="2">
    <citation type="submission" date="2015-03" db="UniProtKB">
        <authorList>
            <consortium name="EnsemblPlants"/>
        </authorList>
    </citation>
    <scope>IDENTIFICATION</scope>
</reference>
<dbReference type="EnsemblPlants" id="OBART02G00860.1">
    <property type="protein sequence ID" value="OBART02G00860.1"/>
    <property type="gene ID" value="OBART02G00860"/>
</dbReference>
<dbReference type="AlphaFoldDB" id="A0A0D3EZP8"/>
<dbReference type="PaxDb" id="65489-OBART02G00860.1"/>
<protein>
    <submittedName>
        <fullName evidence="2">Uncharacterized protein</fullName>
    </submittedName>
</protein>
<proteinExistence type="predicted"/>
<dbReference type="Proteomes" id="UP000026960">
    <property type="component" value="Chromosome 2"/>
</dbReference>
<evidence type="ECO:0000313" key="3">
    <source>
        <dbReference type="Proteomes" id="UP000026960"/>
    </source>
</evidence>
<evidence type="ECO:0000313" key="2">
    <source>
        <dbReference type="EnsemblPlants" id="OBART02G00860.1"/>
    </source>
</evidence>
<accession>A0A0D3EZP8</accession>
<keyword evidence="3" id="KW-1185">Reference proteome</keyword>
<reference evidence="2" key="1">
    <citation type="journal article" date="2009" name="Rice">
        <title>De Novo Next Generation Sequencing of Plant Genomes.</title>
        <authorList>
            <person name="Rounsley S."/>
            <person name="Marri P.R."/>
            <person name="Yu Y."/>
            <person name="He R."/>
            <person name="Sisneros N."/>
            <person name="Goicoechea J.L."/>
            <person name="Lee S.J."/>
            <person name="Angelova A."/>
            <person name="Kudrna D."/>
            <person name="Luo M."/>
            <person name="Affourtit J."/>
            <person name="Desany B."/>
            <person name="Knight J."/>
            <person name="Niazi F."/>
            <person name="Egholm M."/>
            <person name="Wing R.A."/>
        </authorList>
    </citation>
    <scope>NUCLEOTIDE SEQUENCE [LARGE SCALE GENOMIC DNA]</scope>
    <source>
        <strain evidence="2">cv. IRGC 105608</strain>
    </source>
</reference>
<evidence type="ECO:0000256" key="1">
    <source>
        <dbReference type="SAM" id="MobiDB-lite"/>
    </source>
</evidence>
<dbReference type="HOGENOM" id="CLU_1828418_0_0_1"/>